<dbReference type="GO" id="GO:0008781">
    <property type="term" value="F:N-acylneuraminate cytidylyltransferase activity"/>
    <property type="evidence" value="ECO:0007669"/>
    <property type="project" value="TreeGrafter"/>
</dbReference>
<reference evidence="1" key="2">
    <citation type="submission" date="2021-04" db="EMBL/GenBank/DDBJ databases">
        <authorList>
            <person name="Gilroy R."/>
        </authorList>
    </citation>
    <scope>NUCLEOTIDE SEQUENCE</scope>
    <source>
        <strain evidence="1">ChiHjej8B7-25341</strain>
    </source>
</reference>
<reference evidence="1" key="1">
    <citation type="journal article" date="2021" name="PeerJ">
        <title>Extensive microbial diversity within the chicken gut microbiome revealed by metagenomics and culture.</title>
        <authorList>
            <person name="Gilroy R."/>
            <person name="Ravi A."/>
            <person name="Getino M."/>
            <person name="Pursley I."/>
            <person name="Horton D.L."/>
            <person name="Alikhan N.F."/>
            <person name="Baker D."/>
            <person name="Gharbi K."/>
            <person name="Hall N."/>
            <person name="Watson M."/>
            <person name="Adriaenssens E.M."/>
            <person name="Foster-Nyarko E."/>
            <person name="Jarju S."/>
            <person name="Secka A."/>
            <person name="Antonio M."/>
            <person name="Oren A."/>
            <person name="Chaudhuri R.R."/>
            <person name="La Ragione R."/>
            <person name="Hildebrand F."/>
            <person name="Pallen M.J."/>
        </authorList>
    </citation>
    <scope>NUCLEOTIDE SEQUENCE</scope>
    <source>
        <strain evidence="1">ChiHjej8B7-25341</strain>
    </source>
</reference>
<dbReference type="Gene3D" id="3.90.550.10">
    <property type="entry name" value="Spore Coat Polysaccharide Biosynthesis Protein SpsA, Chain A"/>
    <property type="match status" value="1"/>
</dbReference>
<keyword evidence="1" id="KW-0808">Transferase</keyword>
<keyword evidence="1" id="KW-0548">Nucleotidyltransferase</keyword>
<dbReference type="InterPro" id="IPR050793">
    <property type="entry name" value="CMP-NeuNAc_synthase"/>
</dbReference>
<dbReference type="Proteomes" id="UP000823851">
    <property type="component" value="Unassembled WGS sequence"/>
</dbReference>
<dbReference type="PANTHER" id="PTHR21485">
    <property type="entry name" value="HAD SUPERFAMILY MEMBERS CMAS AND KDSC"/>
    <property type="match status" value="1"/>
</dbReference>
<dbReference type="InterPro" id="IPR029044">
    <property type="entry name" value="Nucleotide-diphossugar_trans"/>
</dbReference>
<dbReference type="EMBL" id="DWUW01000154">
    <property type="protein sequence ID" value="HJD31381.1"/>
    <property type="molecule type" value="Genomic_DNA"/>
</dbReference>
<dbReference type="InterPro" id="IPR020039">
    <property type="entry name" value="PseF"/>
</dbReference>
<dbReference type="NCBIfam" id="TIGR03584">
    <property type="entry name" value="PseF"/>
    <property type="match status" value="1"/>
</dbReference>
<name>A0A9D2R1Y4_9FIRM</name>
<proteinExistence type="predicted"/>
<dbReference type="InterPro" id="IPR003329">
    <property type="entry name" value="Cytidylyl_trans"/>
</dbReference>
<accession>A0A9D2R1Y4</accession>
<evidence type="ECO:0000313" key="1">
    <source>
        <dbReference type="EMBL" id="HJD31381.1"/>
    </source>
</evidence>
<organism evidence="1 2">
    <name type="scientific">Candidatus Eisenbergiella stercorigallinarum</name>
    <dbReference type="NCBI Taxonomy" id="2838557"/>
    <lineage>
        <taxon>Bacteria</taxon>
        <taxon>Bacillati</taxon>
        <taxon>Bacillota</taxon>
        <taxon>Clostridia</taxon>
        <taxon>Lachnospirales</taxon>
        <taxon>Lachnospiraceae</taxon>
        <taxon>Eisenbergiella</taxon>
    </lineage>
</organism>
<evidence type="ECO:0000313" key="2">
    <source>
        <dbReference type="Proteomes" id="UP000823851"/>
    </source>
</evidence>
<dbReference type="EC" id="2.7.7.81" evidence="1"/>
<dbReference type="SUPFAM" id="SSF53448">
    <property type="entry name" value="Nucleotide-diphospho-sugar transferases"/>
    <property type="match status" value="1"/>
</dbReference>
<comment type="caution">
    <text evidence="1">The sequence shown here is derived from an EMBL/GenBank/DDBJ whole genome shotgun (WGS) entry which is preliminary data.</text>
</comment>
<protein>
    <submittedName>
        <fullName evidence="1">Pseudaminic acid cytidylyltransferase</fullName>
        <ecNumber evidence="1">2.7.7.81</ecNumber>
    </submittedName>
</protein>
<gene>
    <name evidence="1" type="primary">pseF</name>
    <name evidence="1" type="ORF">H9912_05505</name>
</gene>
<dbReference type="Pfam" id="PF02348">
    <property type="entry name" value="CTP_transf_3"/>
    <property type="match status" value="1"/>
</dbReference>
<dbReference type="AlphaFoldDB" id="A0A9D2R1Y4"/>
<dbReference type="CDD" id="cd02513">
    <property type="entry name" value="CMP-NeuAc_Synthase"/>
    <property type="match status" value="1"/>
</dbReference>
<dbReference type="PANTHER" id="PTHR21485:SF6">
    <property type="entry name" value="N-ACYLNEURAMINATE CYTIDYLYLTRANSFERASE-RELATED"/>
    <property type="match status" value="1"/>
</dbReference>
<sequence length="255" mass="29072">MPETEHTYKNDTSQNDICGNDTCRNAVAIITARGGSKRIPRKNIRDFCGRPILSYSIRAALESGVFDEVMVSTDDPEIARIAEKWGAAVPFFRSGDTAGDYASTDDVILEVLREYEKRGVRFRRFCCIYPTAPFLTADRLREAMALLDTAESVMPVVAFSYPPQRGLIVEHGRVRRKYPQYQNTRSQDLEKMYHDCGQFYACRTDAFLRDGTTDVEDLVPVYLSDLEVQDIDTEEDWEIAELKYRRLHPTDSAGI</sequence>